<dbReference type="GO" id="GO:0016020">
    <property type="term" value="C:membrane"/>
    <property type="evidence" value="ECO:0007669"/>
    <property type="project" value="UniProtKB-SubCell"/>
</dbReference>
<evidence type="ECO:0000256" key="9">
    <source>
        <dbReference type="ARBA" id="ARBA00023065"/>
    </source>
</evidence>
<evidence type="ECO:0000256" key="11">
    <source>
        <dbReference type="ARBA" id="ARBA00023303"/>
    </source>
</evidence>
<comment type="subcellular location">
    <subcellularLocation>
        <location evidence="1">Membrane</location>
        <topology evidence="1">Multi-pass membrane protein</topology>
    </subcellularLocation>
</comment>
<dbReference type="GO" id="GO:0015252">
    <property type="term" value="F:proton channel activity"/>
    <property type="evidence" value="ECO:0007669"/>
    <property type="project" value="InterPro"/>
</dbReference>
<name>A0A966DS08_9SPHI</name>
<keyword evidence="5 14" id="KW-0812">Transmembrane</keyword>
<evidence type="ECO:0000313" key="16">
    <source>
        <dbReference type="Proteomes" id="UP000638732"/>
    </source>
</evidence>
<evidence type="ECO:0000313" key="15">
    <source>
        <dbReference type="EMBL" id="NCD69070.1"/>
    </source>
</evidence>
<organism evidence="15 16">
    <name type="scientific">Mucilaginibacter agri</name>
    <dbReference type="NCBI Taxonomy" id="2695265"/>
    <lineage>
        <taxon>Bacteria</taxon>
        <taxon>Pseudomonadati</taxon>
        <taxon>Bacteroidota</taxon>
        <taxon>Sphingobacteriia</taxon>
        <taxon>Sphingobacteriales</taxon>
        <taxon>Sphingobacteriaceae</taxon>
        <taxon>Mucilaginibacter</taxon>
    </lineage>
</organism>
<keyword evidence="16" id="KW-1185">Reference proteome</keyword>
<proteinExistence type="inferred from homology"/>
<evidence type="ECO:0000256" key="12">
    <source>
        <dbReference type="ARBA" id="ARBA00034430"/>
    </source>
</evidence>
<keyword evidence="6" id="KW-0631">Potassium channel</keyword>
<keyword evidence="9" id="KW-0406">Ion transport</keyword>
<sequence length="256" mass="29734">MNAHEEEEIKKEFQLERVILFSDAVFAIIITIMVIDIKLPENMRELTEEHVRHSFFELIPKLLAYALSFFLVATFWMRHLKIFSFLRDYNKMVLVYNLLFLFVVSLFPFGVSMISGLISLKSAAYGWSVNIYIGIVLLTFFAQTLLTRYLVKHKAELCYNNKDMERVLQWKSQRINLFVTPVIAAAVCVCNYINLSPTISMYCVGTLGIVNGFARKAYYPDQDAKISFFKRIFRKQTSKKPAAKSKKTKEDLTEDN</sequence>
<evidence type="ECO:0000256" key="4">
    <source>
        <dbReference type="ARBA" id="ARBA00022538"/>
    </source>
</evidence>
<keyword evidence="4" id="KW-0633">Potassium transport</keyword>
<comment type="similarity">
    <text evidence="2">Belongs to the TMEM175 family.</text>
</comment>
<keyword evidence="7" id="KW-0630">Potassium</keyword>
<dbReference type="RefSeq" id="WP_166585050.1">
    <property type="nucleotide sequence ID" value="NZ_WWEO01000040.1"/>
</dbReference>
<dbReference type="Proteomes" id="UP000638732">
    <property type="component" value="Unassembled WGS sequence"/>
</dbReference>
<evidence type="ECO:0000256" key="3">
    <source>
        <dbReference type="ARBA" id="ARBA00022448"/>
    </source>
</evidence>
<accession>A0A966DS08</accession>
<evidence type="ECO:0000256" key="1">
    <source>
        <dbReference type="ARBA" id="ARBA00004141"/>
    </source>
</evidence>
<comment type="caution">
    <text evidence="15">The sequence shown here is derived from an EMBL/GenBank/DDBJ whole genome shotgun (WGS) entry which is preliminary data.</text>
</comment>
<keyword evidence="11" id="KW-0407">Ion channel</keyword>
<keyword evidence="8 14" id="KW-1133">Transmembrane helix</keyword>
<feature type="transmembrane region" description="Helical" evidence="14">
    <location>
        <begin position="58"/>
        <end position="77"/>
    </location>
</feature>
<reference evidence="15" key="2">
    <citation type="submission" date="2020-10" db="EMBL/GenBank/DDBJ databases">
        <title>Mucilaginibacter sp. nov., isolated from soil.</title>
        <authorList>
            <person name="Jeon C.O."/>
        </authorList>
    </citation>
    <scope>NUCLEOTIDE SEQUENCE</scope>
    <source>
        <strain evidence="15">R11</strain>
    </source>
</reference>
<evidence type="ECO:0000256" key="5">
    <source>
        <dbReference type="ARBA" id="ARBA00022692"/>
    </source>
</evidence>
<protein>
    <submittedName>
        <fullName evidence="15">DUF1211 domain-containing protein</fullName>
    </submittedName>
</protein>
<reference evidence="15" key="1">
    <citation type="submission" date="2020-01" db="EMBL/GenBank/DDBJ databases">
        <authorList>
            <person name="Seo Y.L."/>
        </authorList>
    </citation>
    <scope>NUCLEOTIDE SEQUENCE</scope>
    <source>
        <strain evidence="15">R11</strain>
    </source>
</reference>
<dbReference type="InterPro" id="IPR010617">
    <property type="entry name" value="TMEM175-like"/>
</dbReference>
<evidence type="ECO:0000256" key="10">
    <source>
        <dbReference type="ARBA" id="ARBA00023136"/>
    </source>
</evidence>
<feature type="transmembrane region" description="Helical" evidence="14">
    <location>
        <begin position="98"/>
        <end position="118"/>
    </location>
</feature>
<dbReference type="AlphaFoldDB" id="A0A966DS08"/>
<feature type="transmembrane region" description="Helical" evidence="14">
    <location>
        <begin position="175"/>
        <end position="195"/>
    </location>
</feature>
<feature type="transmembrane region" description="Helical" evidence="14">
    <location>
        <begin position="18"/>
        <end position="38"/>
    </location>
</feature>
<keyword evidence="3" id="KW-0813">Transport</keyword>
<evidence type="ECO:0000256" key="2">
    <source>
        <dbReference type="ARBA" id="ARBA00006920"/>
    </source>
</evidence>
<feature type="transmembrane region" description="Helical" evidence="14">
    <location>
        <begin position="124"/>
        <end position="146"/>
    </location>
</feature>
<feature type="region of interest" description="Disordered" evidence="13">
    <location>
        <begin position="236"/>
        <end position="256"/>
    </location>
</feature>
<dbReference type="EMBL" id="WWEO01000040">
    <property type="protein sequence ID" value="NCD69070.1"/>
    <property type="molecule type" value="Genomic_DNA"/>
</dbReference>
<evidence type="ECO:0000256" key="13">
    <source>
        <dbReference type="SAM" id="MobiDB-lite"/>
    </source>
</evidence>
<evidence type="ECO:0000256" key="6">
    <source>
        <dbReference type="ARBA" id="ARBA00022826"/>
    </source>
</evidence>
<evidence type="ECO:0000256" key="7">
    <source>
        <dbReference type="ARBA" id="ARBA00022958"/>
    </source>
</evidence>
<evidence type="ECO:0000256" key="14">
    <source>
        <dbReference type="SAM" id="Phobius"/>
    </source>
</evidence>
<dbReference type="PANTHER" id="PTHR31462:SF5">
    <property type="entry name" value="ENDOSOMAL_LYSOSOMAL PROTON CHANNEL TMEM175"/>
    <property type="match status" value="1"/>
</dbReference>
<keyword evidence="10 14" id="KW-0472">Membrane</keyword>
<dbReference type="GO" id="GO:0005267">
    <property type="term" value="F:potassium channel activity"/>
    <property type="evidence" value="ECO:0007669"/>
    <property type="project" value="UniProtKB-KW"/>
</dbReference>
<gene>
    <name evidence="15" type="ORF">GSY63_06855</name>
</gene>
<dbReference type="PANTHER" id="PTHR31462">
    <property type="entry name" value="ENDOSOMAL/LYSOSOMAL POTASSIUM CHANNEL TMEM175"/>
    <property type="match status" value="1"/>
</dbReference>
<feature type="compositionally biased region" description="Basic residues" evidence="13">
    <location>
        <begin position="236"/>
        <end position="247"/>
    </location>
</feature>
<dbReference type="Pfam" id="PF06736">
    <property type="entry name" value="TMEM175"/>
    <property type="match status" value="1"/>
</dbReference>
<evidence type="ECO:0000256" key="8">
    <source>
        <dbReference type="ARBA" id="ARBA00022989"/>
    </source>
</evidence>
<comment type="catalytic activity">
    <reaction evidence="12">
        <text>K(+)(in) = K(+)(out)</text>
        <dbReference type="Rhea" id="RHEA:29463"/>
        <dbReference type="ChEBI" id="CHEBI:29103"/>
    </reaction>
</comment>